<proteinExistence type="predicted"/>
<sequence>MSTFKKYFLSIVLTTFIFLTSHVAYGQDTTGFCSEKDTAIYFGNGILTTRPEAKRAFAKLENEVMSVVSAEEFEKINFYLAYNNTNGLINDLLESVIQDLSTDVTLFWRILANGVPMPESFKDNLLALATSIDEAALLNNQDLSIQVTSYKNSILEGKKVIVVSHSQGNFFANQAYGNLSGTERNSFGIVSVANPDSTVAGGGHYTTLFEDLVILAVTIAKQKAHLPTPLPPNVTNFLSLADLTGHNFINAYLALNSNSKSKILNDILNVKAGLSPPGNTGGQGIITVTLTWGAQPDVDLHAFEPNGAHVYYANRFGPSGYLDVDDVTSFGPEHYYVGCDTIETGNYQVGVNYYRGSTPEVASVLIQAGLQARGFSIFLPTALGSSGNASPTPVGMIVVTGNRQDGFNFDIQ</sequence>
<accession>A0A1V6M1B4</accession>
<feature type="chain" id="PRO_5010729685" description="DUF2135 domain-containing protein" evidence="1">
    <location>
        <begin position="27"/>
        <end position="412"/>
    </location>
</feature>
<comment type="caution">
    <text evidence="2">The sequence shown here is derived from an EMBL/GenBank/DDBJ whole genome shotgun (WGS) entry which is preliminary data.</text>
</comment>
<organism evidence="2 3">
    <name type="scientific">Candidatus Brocadia sapporoensis</name>
    <dbReference type="NCBI Taxonomy" id="392547"/>
    <lineage>
        <taxon>Bacteria</taxon>
        <taxon>Pseudomonadati</taxon>
        <taxon>Planctomycetota</taxon>
        <taxon>Candidatus Brocadiia</taxon>
        <taxon>Candidatus Brocadiales</taxon>
        <taxon>Candidatus Brocadiaceae</taxon>
        <taxon>Candidatus Brocadia</taxon>
    </lineage>
</organism>
<evidence type="ECO:0000256" key="1">
    <source>
        <dbReference type="SAM" id="SignalP"/>
    </source>
</evidence>
<dbReference type="AlphaFoldDB" id="A0A1V6M1B4"/>
<evidence type="ECO:0000313" key="2">
    <source>
        <dbReference type="EMBL" id="OQD46193.1"/>
    </source>
</evidence>
<reference evidence="2 3" key="1">
    <citation type="journal article" date="2016" name="Genome Announc.">
        <title>Draft Genome Sequence of the Anaerobic Ammonium-Oxidizing Bacterium 'Candidatus Brocadia sp. 40'.</title>
        <authorList>
            <person name="Ali M."/>
            <person name="Haroon M.F."/>
            <person name="Narita Y."/>
            <person name="Zhang L."/>
            <person name="Rangel Shaw D."/>
            <person name="Okabe S."/>
            <person name="Saikaly P.E."/>
        </authorList>
    </citation>
    <scope>NUCLEOTIDE SEQUENCE [LARGE SCALE GENOMIC DNA]</scope>
    <source>
        <strain evidence="2 3">40</strain>
    </source>
</reference>
<dbReference type="Proteomes" id="UP000242219">
    <property type="component" value="Unassembled WGS sequence"/>
</dbReference>
<evidence type="ECO:0008006" key="4">
    <source>
        <dbReference type="Google" id="ProtNLM"/>
    </source>
</evidence>
<dbReference type="EMBL" id="MJUW02000053">
    <property type="protein sequence ID" value="OQD46193.1"/>
    <property type="molecule type" value="Genomic_DNA"/>
</dbReference>
<gene>
    <name evidence="2" type="ORF">BIY37_04530</name>
</gene>
<protein>
    <recommendedName>
        <fullName evidence="4">DUF2135 domain-containing protein</fullName>
    </recommendedName>
</protein>
<feature type="signal peptide" evidence="1">
    <location>
        <begin position="1"/>
        <end position="26"/>
    </location>
</feature>
<dbReference type="RefSeq" id="WP_070066636.1">
    <property type="nucleotide sequence ID" value="NZ_MJUW02000053.1"/>
</dbReference>
<keyword evidence="3" id="KW-1185">Reference proteome</keyword>
<name>A0A1V6M1B4_9BACT</name>
<keyword evidence="1" id="KW-0732">Signal</keyword>
<evidence type="ECO:0000313" key="3">
    <source>
        <dbReference type="Proteomes" id="UP000242219"/>
    </source>
</evidence>